<dbReference type="Pfam" id="PF00593">
    <property type="entry name" value="TonB_dep_Rec_b-barrel"/>
    <property type="match status" value="1"/>
</dbReference>
<evidence type="ECO:0000313" key="16">
    <source>
        <dbReference type="EMBL" id="QMW24129.1"/>
    </source>
</evidence>
<evidence type="ECO:0000256" key="8">
    <source>
        <dbReference type="ARBA" id="ARBA00023077"/>
    </source>
</evidence>
<evidence type="ECO:0000256" key="13">
    <source>
        <dbReference type="SAM" id="SignalP"/>
    </source>
</evidence>
<dbReference type="InterPro" id="IPR036942">
    <property type="entry name" value="Beta-barrel_TonB_sf"/>
</dbReference>
<keyword evidence="10 11" id="KW-0998">Cell outer membrane</keyword>
<comment type="subcellular location">
    <subcellularLocation>
        <location evidence="1 11">Cell outer membrane</location>
        <topology evidence="1 11">Multi-pass membrane protein</topology>
    </subcellularLocation>
</comment>
<dbReference type="SUPFAM" id="SSF56935">
    <property type="entry name" value="Porins"/>
    <property type="match status" value="1"/>
</dbReference>
<evidence type="ECO:0000256" key="12">
    <source>
        <dbReference type="RuleBase" id="RU003357"/>
    </source>
</evidence>
<dbReference type="GO" id="GO:0006826">
    <property type="term" value="P:iron ion transport"/>
    <property type="evidence" value="ECO:0007669"/>
    <property type="project" value="UniProtKB-KW"/>
</dbReference>
<proteinExistence type="inferred from homology"/>
<evidence type="ECO:0000256" key="6">
    <source>
        <dbReference type="ARBA" id="ARBA00023004"/>
    </source>
</evidence>
<dbReference type="InterPro" id="IPR012910">
    <property type="entry name" value="Plug_dom"/>
</dbReference>
<dbReference type="KEGG" id="sand:H3309_06640"/>
<evidence type="ECO:0000256" key="1">
    <source>
        <dbReference type="ARBA" id="ARBA00004571"/>
    </source>
</evidence>
<dbReference type="Gene3D" id="2.40.170.20">
    <property type="entry name" value="TonB-dependent receptor, beta-barrel domain"/>
    <property type="match status" value="1"/>
</dbReference>
<dbReference type="PANTHER" id="PTHR32552:SF81">
    <property type="entry name" value="TONB-DEPENDENT OUTER MEMBRANE RECEPTOR"/>
    <property type="match status" value="1"/>
</dbReference>
<keyword evidence="2 11" id="KW-0813">Transport</keyword>
<keyword evidence="4" id="KW-0410">Iron transport</keyword>
<feature type="chain" id="PRO_5028799776" evidence="13">
    <location>
        <begin position="25"/>
        <end position="804"/>
    </location>
</feature>
<dbReference type="AlphaFoldDB" id="A0A7G5IL87"/>
<keyword evidence="3 11" id="KW-1134">Transmembrane beta strand</keyword>
<keyword evidence="7" id="KW-0406">Ion transport</keyword>
<comment type="similarity">
    <text evidence="11 12">Belongs to the TonB-dependent receptor family.</text>
</comment>
<evidence type="ECO:0000256" key="3">
    <source>
        <dbReference type="ARBA" id="ARBA00022452"/>
    </source>
</evidence>
<evidence type="ECO:0000259" key="15">
    <source>
        <dbReference type="Pfam" id="PF07715"/>
    </source>
</evidence>
<dbReference type="EMBL" id="CP059851">
    <property type="protein sequence ID" value="QMW24129.1"/>
    <property type="molecule type" value="Genomic_DNA"/>
</dbReference>
<evidence type="ECO:0000256" key="7">
    <source>
        <dbReference type="ARBA" id="ARBA00023065"/>
    </source>
</evidence>
<name>A0A7G5IL87_9SPHN</name>
<feature type="domain" description="TonB-dependent receptor-like beta-barrel" evidence="14">
    <location>
        <begin position="285"/>
        <end position="764"/>
    </location>
</feature>
<evidence type="ECO:0000256" key="9">
    <source>
        <dbReference type="ARBA" id="ARBA00023136"/>
    </source>
</evidence>
<dbReference type="CDD" id="cd01347">
    <property type="entry name" value="ligand_gated_channel"/>
    <property type="match status" value="1"/>
</dbReference>
<feature type="domain" description="TonB-dependent receptor plug" evidence="15">
    <location>
        <begin position="55"/>
        <end position="163"/>
    </location>
</feature>
<evidence type="ECO:0000256" key="10">
    <source>
        <dbReference type="ARBA" id="ARBA00023237"/>
    </source>
</evidence>
<reference evidence="16 17" key="1">
    <citation type="submission" date="2020-07" db="EMBL/GenBank/DDBJ databases">
        <title>Complete genome sequence for Sandaracinobacter sp. M6.</title>
        <authorList>
            <person name="Tang Y."/>
            <person name="Liu Q."/>
            <person name="Guo Z."/>
            <person name="Lei P."/>
            <person name="Huang B."/>
        </authorList>
    </citation>
    <scope>NUCLEOTIDE SEQUENCE [LARGE SCALE GENOMIC DNA]</scope>
    <source>
        <strain evidence="16 17">M6</strain>
    </source>
</reference>
<dbReference type="PANTHER" id="PTHR32552">
    <property type="entry name" value="FERRICHROME IRON RECEPTOR-RELATED"/>
    <property type="match status" value="1"/>
</dbReference>
<accession>A0A7G5IL87</accession>
<feature type="signal peptide" evidence="13">
    <location>
        <begin position="1"/>
        <end position="24"/>
    </location>
</feature>
<evidence type="ECO:0000256" key="4">
    <source>
        <dbReference type="ARBA" id="ARBA00022496"/>
    </source>
</evidence>
<dbReference type="PROSITE" id="PS52016">
    <property type="entry name" value="TONB_DEPENDENT_REC_3"/>
    <property type="match status" value="1"/>
</dbReference>
<evidence type="ECO:0000256" key="2">
    <source>
        <dbReference type="ARBA" id="ARBA00022448"/>
    </source>
</evidence>
<dbReference type="InterPro" id="IPR039426">
    <property type="entry name" value="TonB-dep_rcpt-like"/>
</dbReference>
<keyword evidence="13" id="KW-0732">Signal</keyword>
<protein>
    <submittedName>
        <fullName evidence="16">TonB-dependent receptor</fullName>
    </submittedName>
</protein>
<keyword evidence="9 11" id="KW-0472">Membrane</keyword>
<evidence type="ECO:0000259" key="14">
    <source>
        <dbReference type="Pfam" id="PF00593"/>
    </source>
</evidence>
<evidence type="ECO:0000256" key="11">
    <source>
        <dbReference type="PROSITE-ProRule" id="PRU01360"/>
    </source>
</evidence>
<sequence>MTNRALLRALTSLGAVAIAMPLWAQTPATPPAAAAAAEDVPADIVVTAQKRTERLQDVPVAVSVVSGDTIARQGGISIESAQYLVPALNFRKSGTSLNQSLFLRGVGTINFSIAAEPSVATVLDGVVLARAGEAFGDLVEIERIEVLRGPQGTLFGKNASAGVVNIVSKRPTDRLEGYVELGFFTKAEYRARATLNIPFSPAVRGRFTGFWSKYDGNYLNIAPTVNGVANPNGTRVNGYDRYGFRGVIEADAGDALKLTLIGDWRKADDNCCAESLGTTPSNLAAGLFPSSSFAGNNSRLVSQDLITATKEKSWGLSLQADLDVGDAGTVTSITSYRKWDNREIRDGDWLPAAYVGLNQLHDDGPQKSSTFSQELRLASPGGQTVEYVVGGFYSRAKADRVFTRSAIGCSITPAPSVLTPCTAPGVTVRTASGTATFGSVFENVAAFGQATWNVTDALRIIAGLRYTHDKLSVYHSRTTTGLPTDANGIPQAFGGINPNFDQGVFATAVLPGNGNPLASNGVPFRANTSNDNLSGRLGAQFDLTEDNTAYATWSRGYKGPAFNTFFGLNANGTNVIEPESADAFEVGLKNTLFDGRLVLNIAAFYAKYRNYQANNPDLVAGVVVTRLTNAGTVSTRGVEADFIARFGADTTISGGLSYADARVDRFKLPVGGNVSAVIPNGTPLANAPKFKGSLSINHRVVTGGQLDLELGSNLSVQSQQLSQFNENALVRQITTINPYALVDLQAGLVDRDDRFRLTLYVRNLMNQSFAAAIQNGGPGGSFRYIVPREAERYFGATLRVNFGK</sequence>
<keyword evidence="16" id="KW-0675">Receptor</keyword>
<dbReference type="Proteomes" id="UP000515292">
    <property type="component" value="Chromosome"/>
</dbReference>
<keyword evidence="5 11" id="KW-0812">Transmembrane</keyword>
<keyword evidence="8 12" id="KW-0798">TonB box</keyword>
<dbReference type="RefSeq" id="WP_182297952.1">
    <property type="nucleotide sequence ID" value="NZ_CP059851.1"/>
</dbReference>
<keyword evidence="6" id="KW-0408">Iron</keyword>
<keyword evidence="17" id="KW-1185">Reference proteome</keyword>
<dbReference type="InterPro" id="IPR000531">
    <property type="entry name" value="Beta-barrel_TonB"/>
</dbReference>
<organism evidence="16 17">
    <name type="scientific">Sandaracinobacteroides saxicola</name>
    <dbReference type="NCBI Taxonomy" id="2759707"/>
    <lineage>
        <taxon>Bacteria</taxon>
        <taxon>Pseudomonadati</taxon>
        <taxon>Pseudomonadota</taxon>
        <taxon>Alphaproteobacteria</taxon>
        <taxon>Sphingomonadales</taxon>
        <taxon>Sphingosinicellaceae</taxon>
        <taxon>Sandaracinobacteroides</taxon>
    </lineage>
</organism>
<gene>
    <name evidence="16" type="ORF">H3309_06640</name>
</gene>
<evidence type="ECO:0000256" key="5">
    <source>
        <dbReference type="ARBA" id="ARBA00022692"/>
    </source>
</evidence>
<dbReference type="GO" id="GO:0009279">
    <property type="term" value="C:cell outer membrane"/>
    <property type="evidence" value="ECO:0007669"/>
    <property type="project" value="UniProtKB-SubCell"/>
</dbReference>
<evidence type="ECO:0000313" key="17">
    <source>
        <dbReference type="Proteomes" id="UP000515292"/>
    </source>
</evidence>
<dbReference type="Pfam" id="PF07715">
    <property type="entry name" value="Plug"/>
    <property type="match status" value="1"/>
</dbReference>